<evidence type="ECO:0000313" key="2">
    <source>
        <dbReference type="Proteomes" id="UP000799779"/>
    </source>
</evidence>
<sequence>MSLEQGGAVVRSAASHLHGLDDGAAWLAGIARPTVPPGSKIEAAVVDWRWGCAEDPVAIAQEFALHSGRLRLLQVLMLYATNGGPRLARCGLADVAPFGCSGGPSHRVASPQLHFASSFRHRDTDQLAAVDHAHLDPWPRMDRLNERRCTIASGSSRRSHVCLRRLRRPALARGDSKRKCLRSGWFQCCIQPSRTPAERTQQGPNIATCPNVNCQNRCARQQHPGNTLTCRD</sequence>
<organism evidence="1 2">
    <name type="scientific">Amniculicola lignicola CBS 123094</name>
    <dbReference type="NCBI Taxonomy" id="1392246"/>
    <lineage>
        <taxon>Eukaryota</taxon>
        <taxon>Fungi</taxon>
        <taxon>Dikarya</taxon>
        <taxon>Ascomycota</taxon>
        <taxon>Pezizomycotina</taxon>
        <taxon>Dothideomycetes</taxon>
        <taxon>Pleosporomycetidae</taxon>
        <taxon>Pleosporales</taxon>
        <taxon>Amniculicolaceae</taxon>
        <taxon>Amniculicola</taxon>
    </lineage>
</organism>
<gene>
    <name evidence="1" type="ORF">P154DRAFT_582531</name>
</gene>
<dbReference type="AlphaFoldDB" id="A0A6A5VVA3"/>
<dbReference type="EMBL" id="ML977689">
    <property type="protein sequence ID" value="KAF1993702.1"/>
    <property type="molecule type" value="Genomic_DNA"/>
</dbReference>
<keyword evidence="2" id="KW-1185">Reference proteome</keyword>
<name>A0A6A5VVA3_9PLEO</name>
<dbReference type="Proteomes" id="UP000799779">
    <property type="component" value="Unassembled WGS sequence"/>
</dbReference>
<evidence type="ECO:0000313" key="1">
    <source>
        <dbReference type="EMBL" id="KAF1993702.1"/>
    </source>
</evidence>
<protein>
    <submittedName>
        <fullName evidence="1">Uncharacterized protein</fullName>
    </submittedName>
</protein>
<reference evidence="1" key="1">
    <citation type="journal article" date="2020" name="Stud. Mycol.">
        <title>101 Dothideomycetes genomes: a test case for predicting lifestyles and emergence of pathogens.</title>
        <authorList>
            <person name="Haridas S."/>
            <person name="Albert R."/>
            <person name="Binder M."/>
            <person name="Bloem J."/>
            <person name="Labutti K."/>
            <person name="Salamov A."/>
            <person name="Andreopoulos B."/>
            <person name="Baker S."/>
            <person name="Barry K."/>
            <person name="Bills G."/>
            <person name="Bluhm B."/>
            <person name="Cannon C."/>
            <person name="Castanera R."/>
            <person name="Culley D."/>
            <person name="Daum C."/>
            <person name="Ezra D."/>
            <person name="Gonzalez J."/>
            <person name="Henrissat B."/>
            <person name="Kuo A."/>
            <person name="Liang C."/>
            <person name="Lipzen A."/>
            <person name="Lutzoni F."/>
            <person name="Magnuson J."/>
            <person name="Mondo S."/>
            <person name="Nolan M."/>
            <person name="Ohm R."/>
            <person name="Pangilinan J."/>
            <person name="Park H.-J."/>
            <person name="Ramirez L."/>
            <person name="Alfaro M."/>
            <person name="Sun H."/>
            <person name="Tritt A."/>
            <person name="Yoshinaga Y."/>
            <person name="Zwiers L.-H."/>
            <person name="Turgeon B."/>
            <person name="Goodwin S."/>
            <person name="Spatafora J."/>
            <person name="Crous P."/>
            <person name="Grigoriev I."/>
        </authorList>
    </citation>
    <scope>NUCLEOTIDE SEQUENCE</scope>
    <source>
        <strain evidence="1">CBS 123094</strain>
    </source>
</reference>
<proteinExistence type="predicted"/>
<accession>A0A6A5VVA3</accession>